<dbReference type="PRINTS" id="PR00038">
    <property type="entry name" value="HTHLUXR"/>
</dbReference>
<gene>
    <name evidence="4" type="ORF">E0H75_11115</name>
</gene>
<proteinExistence type="predicted"/>
<name>A0A4R0JZ92_9ACTN</name>
<dbReference type="SUPFAM" id="SSF52540">
    <property type="entry name" value="P-loop containing nucleoside triphosphate hydrolases"/>
    <property type="match status" value="1"/>
</dbReference>
<dbReference type="Proteomes" id="UP000293342">
    <property type="component" value="Unassembled WGS sequence"/>
</dbReference>
<keyword evidence="2" id="KW-0067">ATP-binding</keyword>
<dbReference type="PANTHER" id="PTHR16305:SF35">
    <property type="entry name" value="TRANSCRIPTIONAL ACTIVATOR DOMAIN"/>
    <property type="match status" value="1"/>
</dbReference>
<dbReference type="EMBL" id="SJKD01000002">
    <property type="protein sequence ID" value="TCC50726.1"/>
    <property type="molecule type" value="Genomic_DNA"/>
</dbReference>
<evidence type="ECO:0000259" key="3">
    <source>
        <dbReference type="PROSITE" id="PS50043"/>
    </source>
</evidence>
<dbReference type="CDD" id="cd06170">
    <property type="entry name" value="LuxR_C_like"/>
    <property type="match status" value="1"/>
</dbReference>
<dbReference type="SMART" id="SM00421">
    <property type="entry name" value="HTH_LUXR"/>
    <property type="match status" value="1"/>
</dbReference>
<protein>
    <submittedName>
        <fullName evidence="4">Helix-turn-helix transcriptional regulator</fullName>
    </submittedName>
</protein>
<keyword evidence="5" id="KW-1185">Reference proteome</keyword>
<sequence length="901" mass="95249">MSAGAVARCWGYAAAVLVGRAVERAAVERVLAEAGAGRCGALVVRGEAGIGKTALLDHAAATADGMRVLRVVGIESEAELPFAGLQLMLARFADRFDALPGRQSQALRTAFGASTLPGGPPAVGAAVLTLLSDLAEERPLLCLVDDAHWFDRSSIDALLFAVRRLHTDPVAMIFAARDGDRPFPAAGLDSIALQRLDPPDSNRLLASVRTLPREAAERVLAESEGNPLAILELAASDRADRPSAPVTPLPASGRLEEHFRLQIRALPENAQRALLLAAADHTSELQAFSAAAASLGLVAADLAPAEQERLVQVTSDSIEFRHPLIRSAVYQDAPFAQRVAAHEALAGSFSDPRDADRRAWHLAAAAGGTDDLAAAELERAALRAVGRGGPASAARALERAAQLSNDRADRARRLVGAARATYDAGRLDHAAELAAAGGELTRQPSERAEASWIRAQVAYERISPAEASALSLAAAVPILSTDPDRAVSILAEATWCARDAADPVLLGRCVEQLQSVPGGLAEALIGFNDLLLGNVKPAVASMRTLLPAALELDATLDRLTAGYMAVLIGADTLGLTLLESHVATLRRDGALGWLPYAQEPLALAQLVTGRFQDAEATVTEAIELATDLGLDLQVVVLTSISAWLAAVRGDTAAAEQATLVLGDTRQHRMSAALVTWALALVDLMAGQPVAALDRLERVCDGPSGRDVAVRAIPDHVEAAVRAGETDRAGRHLPALIEWATESGNPAAQALVLRCEALLSEGPEAHQAFEAALRLDGCGPYDRARTSLAYGEWLRRNRRRTAARAQLVEALSTFERIAAYGWERRVRTELTALGDTAPEPAIGGSQLTPQELQVVRRAAQGMSNREIAAELFLSPRTVGHHLYKAYPKLGVSRRSQLAGLTP</sequence>
<evidence type="ECO:0000256" key="1">
    <source>
        <dbReference type="ARBA" id="ARBA00022741"/>
    </source>
</evidence>
<organism evidence="4 5">
    <name type="scientific">Kribbella capetownensis</name>
    <dbReference type="NCBI Taxonomy" id="1572659"/>
    <lineage>
        <taxon>Bacteria</taxon>
        <taxon>Bacillati</taxon>
        <taxon>Actinomycetota</taxon>
        <taxon>Actinomycetes</taxon>
        <taxon>Propionibacteriales</taxon>
        <taxon>Kribbellaceae</taxon>
        <taxon>Kribbella</taxon>
    </lineage>
</organism>
<feature type="domain" description="HTH luxR-type" evidence="3">
    <location>
        <begin position="839"/>
        <end position="901"/>
    </location>
</feature>
<dbReference type="GO" id="GO:0005737">
    <property type="term" value="C:cytoplasm"/>
    <property type="evidence" value="ECO:0007669"/>
    <property type="project" value="TreeGrafter"/>
</dbReference>
<comment type="caution">
    <text evidence="4">The sequence shown here is derived from an EMBL/GenBank/DDBJ whole genome shotgun (WGS) entry which is preliminary data.</text>
</comment>
<dbReference type="GO" id="GO:0004016">
    <property type="term" value="F:adenylate cyclase activity"/>
    <property type="evidence" value="ECO:0007669"/>
    <property type="project" value="TreeGrafter"/>
</dbReference>
<dbReference type="PROSITE" id="PS50043">
    <property type="entry name" value="HTH_LUXR_2"/>
    <property type="match status" value="1"/>
</dbReference>
<dbReference type="OrthoDB" id="3202170at2"/>
<reference evidence="4 5" key="1">
    <citation type="submission" date="2019-02" db="EMBL/GenBank/DDBJ databases">
        <title>Kribbella capetownensis sp. nov. and Kribbella speibonae sp. nov., isolated from soil.</title>
        <authorList>
            <person name="Curtis S.M."/>
            <person name="Norton I."/>
            <person name="Everest G.J."/>
            <person name="Meyers P.R."/>
        </authorList>
    </citation>
    <scope>NUCLEOTIDE SEQUENCE [LARGE SCALE GENOMIC DNA]</scope>
    <source>
        <strain evidence="4 5">YM53</strain>
    </source>
</reference>
<dbReference type="AlphaFoldDB" id="A0A4R0JZ92"/>
<dbReference type="PANTHER" id="PTHR16305">
    <property type="entry name" value="TESTICULAR SOLUBLE ADENYLYL CYCLASE"/>
    <property type="match status" value="1"/>
</dbReference>
<dbReference type="Pfam" id="PF00196">
    <property type="entry name" value="GerE"/>
    <property type="match status" value="1"/>
</dbReference>
<dbReference type="GO" id="GO:0006355">
    <property type="term" value="P:regulation of DNA-templated transcription"/>
    <property type="evidence" value="ECO:0007669"/>
    <property type="project" value="InterPro"/>
</dbReference>
<keyword evidence="1" id="KW-0547">Nucleotide-binding</keyword>
<accession>A0A4R0JZ92</accession>
<evidence type="ECO:0000256" key="2">
    <source>
        <dbReference type="ARBA" id="ARBA00022840"/>
    </source>
</evidence>
<dbReference type="SUPFAM" id="SSF46894">
    <property type="entry name" value="C-terminal effector domain of the bipartite response regulators"/>
    <property type="match status" value="1"/>
</dbReference>
<evidence type="ECO:0000313" key="4">
    <source>
        <dbReference type="EMBL" id="TCC50726.1"/>
    </source>
</evidence>
<dbReference type="Gene3D" id="1.10.10.10">
    <property type="entry name" value="Winged helix-like DNA-binding domain superfamily/Winged helix DNA-binding domain"/>
    <property type="match status" value="1"/>
</dbReference>
<dbReference type="GO" id="GO:0003677">
    <property type="term" value="F:DNA binding"/>
    <property type="evidence" value="ECO:0007669"/>
    <property type="project" value="InterPro"/>
</dbReference>
<dbReference type="InterPro" id="IPR000792">
    <property type="entry name" value="Tscrpt_reg_LuxR_C"/>
</dbReference>
<dbReference type="Pfam" id="PF13191">
    <property type="entry name" value="AAA_16"/>
    <property type="match status" value="1"/>
</dbReference>
<dbReference type="InterPro" id="IPR036388">
    <property type="entry name" value="WH-like_DNA-bd_sf"/>
</dbReference>
<evidence type="ECO:0000313" key="5">
    <source>
        <dbReference type="Proteomes" id="UP000293342"/>
    </source>
</evidence>
<dbReference type="InterPro" id="IPR016032">
    <property type="entry name" value="Sig_transdc_resp-reg_C-effctor"/>
</dbReference>
<dbReference type="InterPro" id="IPR027417">
    <property type="entry name" value="P-loop_NTPase"/>
</dbReference>
<dbReference type="GO" id="GO:0005524">
    <property type="term" value="F:ATP binding"/>
    <property type="evidence" value="ECO:0007669"/>
    <property type="project" value="UniProtKB-KW"/>
</dbReference>
<dbReference type="InterPro" id="IPR041664">
    <property type="entry name" value="AAA_16"/>
</dbReference>